<sequence>MDQRSCRRYGVVCIDLNTLAGQTLQHIADDEGLKKVNAHFKRDHTHSSILGARLNASIVAEELKKIIDGLQSRN</sequence>
<dbReference type="SUPFAM" id="SSF52266">
    <property type="entry name" value="SGNH hydrolase"/>
    <property type="match status" value="1"/>
</dbReference>
<dbReference type="GO" id="GO:0016788">
    <property type="term" value="F:hydrolase activity, acting on ester bonds"/>
    <property type="evidence" value="ECO:0007669"/>
    <property type="project" value="UniProtKB-ARBA"/>
</dbReference>
<dbReference type="InterPro" id="IPR036514">
    <property type="entry name" value="SGNH_hydro_sf"/>
</dbReference>
<accession>A0A4P7W584</accession>
<proteinExistence type="predicted"/>
<dbReference type="Gene3D" id="3.40.50.1110">
    <property type="entry name" value="SGNH hydrolase"/>
    <property type="match status" value="1"/>
</dbReference>
<organism evidence="1 2">
    <name type="scientific">Duncaniella dubosii</name>
    <dbReference type="NCBI Taxonomy" id="2518971"/>
    <lineage>
        <taxon>Bacteria</taxon>
        <taxon>Pseudomonadati</taxon>
        <taxon>Bacteroidota</taxon>
        <taxon>Bacteroidia</taxon>
        <taxon>Bacteroidales</taxon>
        <taxon>Muribaculaceae</taxon>
        <taxon>Duncaniella</taxon>
    </lineage>
</organism>
<keyword evidence="2" id="KW-1185">Reference proteome</keyword>
<evidence type="ECO:0008006" key="3">
    <source>
        <dbReference type="Google" id="ProtNLM"/>
    </source>
</evidence>
<evidence type="ECO:0000313" key="2">
    <source>
        <dbReference type="Proteomes" id="UP000297149"/>
    </source>
</evidence>
<reference evidence="2" key="1">
    <citation type="submission" date="2019-02" db="EMBL/GenBank/DDBJ databases">
        <title>Isolation and identification of novel species under the genus Muribaculum.</title>
        <authorList>
            <person name="Miyake S."/>
            <person name="Ding Y."/>
            <person name="Low A."/>
            <person name="Soh M."/>
            <person name="Seedorf H."/>
        </authorList>
    </citation>
    <scope>NUCLEOTIDE SEQUENCE [LARGE SCALE GENOMIC DNA]</scope>
    <source>
        <strain evidence="2">H5</strain>
    </source>
</reference>
<dbReference type="AlphaFoldDB" id="A0A4P7W584"/>
<name>A0A4P7W584_9BACT</name>
<gene>
    <name evidence="1" type="ORF">E7747_13535</name>
</gene>
<protein>
    <recommendedName>
        <fullName evidence="3">SGNH/GDSL hydrolase family protein</fullName>
    </recommendedName>
</protein>
<dbReference type="Proteomes" id="UP000297149">
    <property type="component" value="Chromosome"/>
</dbReference>
<dbReference type="EMBL" id="CP039396">
    <property type="protein sequence ID" value="QCD43211.1"/>
    <property type="molecule type" value="Genomic_DNA"/>
</dbReference>
<evidence type="ECO:0000313" key="1">
    <source>
        <dbReference type="EMBL" id="QCD43211.1"/>
    </source>
</evidence>
<dbReference type="KEGG" id="ddb:E7747_13535"/>